<sequence>MENNNEKKDYIIRLDKARKKRSKNDYKKLLVLGGASVLCVAAISALGIAVKNHIFAKPAGLATASEAYAIKMEESAGLNAEAESKAQAAKEKEEKEKVVNSYNNLGIIQVSGYLNVRKAPGTEEDVIGKLQGDSACDILEKTDSGWYKISSGGIEGYINSEFVLTGEDAKKKAMDLVKLRAVVQTDSMNIRKEPSTSSDVVGQALLNERYEVLGQTDGWVQVPSGYLSADYVELEYGLNEARKLDLKAMIFNLYKNIGISDVDNYLNVREEPNEKGKVIAKMPSKAAGNILEKTDDGWYKIQSGKITGYVKSDYILTGQAAKDEALQVAELMAIVDTDMLNARSEPSTDSKIWTQISNNERYPVLKQIDGWIQIELEENSSAYVSTDFVDVRYALPEAIKFSPLEEKANAQASLRTQIVNYALQFLGNPYVWGGTSLTKGADCSGFTMSVYANFGIRLPHYSGSQAGMGKAVKSGEMKPGDLIFYADSRGTINHVAMYIGNGQIVHAASRRSGIKISTWNYRTPVKIRNMIGD</sequence>
<evidence type="ECO:0000256" key="5">
    <source>
        <dbReference type="SAM" id="Coils"/>
    </source>
</evidence>
<gene>
    <name evidence="9" type="ORF">ABFV83_06210</name>
</gene>
<evidence type="ECO:0000256" key="2">
    <source>
        <dbReference type="ARBA" id="ARBA00022670"/>
    </source>
</evidence>
<dbReference type="InterPro" id="IPR052354">
    <property type="entry name" value="Cell_Wall_Dynamics_Protein"/>
</dbReference>
<feature type="transmembrane region" description="Helical" evidence="6">
    <location>
        <begin position="29"/>
        <end position="50"/>
    </location>
</feature>
<comment type="similarity">
    <text evidence="1">Belongs to the peptidase C40 family.</text>
</comment>
<feature type="domain" description="SH3b" evidence="7">
    <location>
        <begin position="94"/>
        <end position="167"/>
    </location>
</feature>
<evidence type="ECO:0000259" key="8">
    <source>
        <dbReference type="PROSITE" id="PS51935"/>
    </source>
</evidence>
<feature type="domain" description="SH3b" evidence="7">
    <location>
        <begin position="330"/>
        <end position="393"/>
    </location>
</feature>
<dbReference type="GO" id="GO:0008234">
    <property type="term" value="F:cysteine-type peptidase activity"/>
    <property type="evidence" value="ECO:0007669"/>
    <property type="project" value="UniProtKB-KW"/>
</dbReference>
<feature type="coiled-coil region" evidence="5">
    <location>
        <begin position="72"/>
        <end position="105"/>
    </location>
</feature>
<dbReference type="PANTHER" id="PTHR34408:SF1">
    <property type="entry name" value="GLYCOSYL HYDROLASE FAMILY 19 DOMAIN-CONTAINING PROTEIN HI_1415"/>
    <property type="match status" value="1"/>
</dbReference>
<dbReference type="InterPro" id="IPR038765">
    <property type="entry name" value="Papain-like_cys_pep_sf"/>
</dbReference>
<proteinExistence type="inferred from homology"/>
<evidence type="ECO:0000256" key="4">
    <source>
        <dbReference type="ARBA" id="ARBA00022807"/>
    </source>
</evidence>
<dbReference type="SMART" id="SM00287">
    <property type="entry name" value="SH3b"/>
    <property type="match status" value="4"/>
</dbReference>
<evidence type="ECO:0000313" key="9">
    <source>
        <dbReference type="EMBL" id="XBS55382.1"/>
    </source>
</evidence>
<keyword evidence="6" id="KW-1133">Transmembrane helix</keyword>
<dbReference type="InterPro" id="IPR000064">
    <property type="entry name" value="NLP_P60_dom"/>
</dbReference>
<dbReference type="Pfam" id="PF08239">
    <property type="entry name" value="SH3_3"/>
    <property type="match status" value="4"/>
</dbReference>
<dbReference type="PROSITE" id="PS51935">
    <property type="entry name" value="NLPC_P60"/>
    <property type="match status" value="1"/>
</dbReference>
<keyword evidence="6" id="KW-0472">Membrane</keyword>
<protein>
    <submittedName>
        <fullName evidence="9">SH3 domain-containing protein</fullName>
    </submittedName>
</protein>
<dbReference type="AlphaFoldDB" id="A0AAU7PT52"/>
<name>A0AAU7PT52_9FIRM</name>
<keyword evidence="6" id="KW-0812">Transmembrane</keyword>
<dbReference type="Gene3D" id="2.30.30.40">
    <property type="entry name" value="SH3 Domains"/>
    <property type="match status" value="4"/>
</dbReference>
<evidence type="ECO:0000256" key="6">
    <source>
        <dbReference type="SAM" id="Phobius"/>
    </source>
</evidence>
<keyword evidence="4" id="KW-0788">Thiol protease</keyword>
<dbReference type="Gene3D" id="3.90.1720.10">
    <property type="entry name" value="endopeptidase domain like (from Nostoc punctiforme)"/>
    <property type="match status" value="1"/>
</dbReference>
<organism evidence="9">
    <name type="scientific">Lacrimispora sp. BS-2</name>
    <dbReference type="NCBI Taxonomy" id="3151850"/>
    <lineage>
        <taxon>Bacteria</taxon>
        <taxon>Bacillati</taxon>
        <taxon>Bacillota</taxon>
        <taxon>Clostridia</taxon>
        <taxon>Lachnospirales</taxon>
        <taxon>Lachnospiraceae</taxon>
        <taxon>Lacrimispora</taxon>
    </lineage>
</organism>
<evidence type="ECO:0000259" key="7">
    <source>
        <dbReference type="PROSITE" id="PS51781"/>
    </source>
</evidence>
<dbReference type="GO" id="GO:0006508">
    <property type="term" value="P:proteolysis"/>
    <property type="evidence" value="ECO:0007669"/>
    <property type="project" value="UniProtKB-KW"/>
</dbReference>
<dbReference type="PROSITE" id="PS51781">
    <property type="entry name" value="SH3B"/>
    <property type="match status" value="3"/>
</dbReference>
<dbReference type="PANTHER" id="PTHR34408">
    <property type="entry name" value="FAMILY PROTEIN, PUTATIVE-RELATED"/>
    <property type="match status" value="1"/>
</dbReference>
<evidence type="ECO:0000256" key="1">
    <source>
        <dbReference type="ARBA" id="ARBA00007074"/>
    </source>
</evidence>
<reference evidence="9" key="1">
    <citation type="submission" date="2024-06" db="EMBL/GenBank/DDBJ databases">
        <title>Lacrimispora cavernae sp. nov., a novel anaerobe isolated from bat guano pile inside a cave.</title>
        <authorList>
            <person name="Miller S.L."/>
            <person name="Lu N."/>
            <person name="King J."/>
            <person name="Sankaranarayanan K."/>
            <person name="Lawson P.A."/>
        </authorList>
    </citation>
    <scope>NUCLEOTIDE SEQUENCE</scope>
    <source>
        <strain evidence="9">BS-2</strain>
    </source>
</reference>
<dbReference type="RefSeq" id="WP_349948055.1">
    <property type="nucleotide sequence ID" value="NZ_CP157940.1"/>
</dbReference>
<keyword evidence="2" id="KW-0645">Protease</keyword>
<feature type="domain" description="SH3b" evidence="7">
    <location>
        <begin position="255"/>
        <end position="319"/>
    </location>
</feature>
<keyword evidence="3" id="KW-0378">Hydrolase</keyword>
<feature type="domain" description="NlpC/P60" evidence="8">
    <location>
        <begin position="412"/>
        <end position="533"/>
    </location>
</feature>
<dbReference type="SUPFAM" id="SSF54001">
    <property type="entry name" value="Cysteine proteinases"/>
    <property type="match status" value="1"/>
</dbReference>
<accession>A0AAU7PT52</accession>
<evidence type="ECO:0000256" key="3">
    <source>
        <dbReference type="ARBA" id="ARBA00022801"/>
    </source>
</evidence>
<dbReference type="Pfam" id="PF00877">
    <property type="entry name" value="NLPC_P60"/>
    <property type="match status" value="1"/>
</dbReference>
<dbReference type="InterPro" id="IPR003646">
    <property type="entry name" value="SH3-like_bac-type"/>
</dbReference>
<keyword evidence="5" id="KW-0175">Coiled coil</keyword>
<dbReference type="EMBL" id="CP157940">
    <property type="protein sequence ID" value="XBS55382.1"/>
    <property type="molecule type" value="Genomic_DNA"/>
</dbReference>